<accession>A0AAD3CWZ6</accession>
<evidence type="ECO:0000313" key="3">
    <source>
        <dbReference type="EMBL" id="GFH53772.1"/>
    </source>
</evidence>
<name>A0AAD3CWZ6_9STRA</name>
<dbReference type="InterPro" id="IPR000387">
    <property type="entry name" value="Tyr_Pase_dom"/>
</dbReference>
<gene>
    <name evidence="3" type="ORF">CTEN210_10248</name>
</gene>
<feature type="domain" description="Tyrosine specific protein phosphatases" evidence="2">
    <location>
        <begin position="171"/>
        <end position="245"/>
    </location>
</feature>
<dbReference type="InterPro" id="IPR029021">
    <property type="entry name" value="Prot-tyrosine_phosphatase-like"/>
</dbReference>
<keyword evidence="1" id="KW-0378">Hydrolase</keyword>
<dbReference type="GO" id="GO:0016791">
    <property type="term" value="F:phosphatase activity"/>
    <property type="evidence" value="ECO:0007669"/>
    <property type="project" value="UniProtKB-ARBA"/>
</dbReference>
<dbReference type="PROSITE" id="PS50056">
    <property type="entry name" value="TYR_PHOSPHATASE_2"/>
    <property type="match status" value="1"/>
</dbReference>
<dbReference type="InterPro" id="IPR057023">
    <property type="entry name" value="PTP-SAK"/>
</dbReference>
<comment type="caution">
    <text evidence="3">The sequence shown here is derived from an EMBL/GenBank/DDBJ whole genome shotgun (WGS) entry which is preliminary data.</text>
</comment>
<dbReference type="Pfam" id="PF22784">
    <property type="entry name" value="PTP-SAK"/>
    <property type="match status" value="1"/>
</dbReference>
<protein>
    <recommendedName>
        <fullName evidence="2">Tyrosine specific protein phosphatases domain-containing protein</fullName>
    </recommendedName>
</protein>
<dbReference type="Proteomes" id="UP001054902">
    <property type="component" value="Unassembled WGS sequence"/>
</dbReference>
<proteinExistence type="predicted"/>
<dbReference type="EMBL" id="BLLK01000047">
    <property type="protein sequence ID" value="GFH53772.1"/>
    <property type="molecule type" value="Genomic_DNA"/>
</dbReference>
<evidence type="ECO:0000313" key="4">
    <source>
        <dbReference type="Proteomes" id="UP001054902"/>
    </source>
</evidence>
<reference evidence="3 4" key="1">
    <citation type="journal article" date="2021" name="Sci. Rep.">
        <title>The genome of the diatom Chaetoceros tenuissimus carries an ancient integrated fragment of an extant virus.</title>
        <authorList>
            <person name="Hongo Y."/>
            <person name="Kimura K."/>
            <person name="Takaki Y."/>
            <person name="Yoshida Y."/>
            <person name="Baba S."/>
            <person name="Kobayashi G."/>
            <person name="Nagasaki K."/>
            <person name="Hano T."/>
            <person name="Tomaru Y."/>
        </authorList>
    </citation>
    <scope>NUCLEOTIDE SEQUENCE [LARGE SCALE GENOMIC DNA]</scope>
    <source>
        <strain evidence="3 4">NIES-3715</strain>
    </source>
</reference>
<keyword evidence="4" id="KW-1185">Reference proteome</keyword>
<dbReference type="AlphaFoldDB" id="A0AAD3CWZ6"/>
<evidence type="ECO:0000259" key="2">
    <source>
        <dbReference type="PROSITE" id="PS50056"/>
    </source>
</evidence>
<evidence type="ECO:0000256" key="1">
    <source>
        <dbReference type="ARBA" id="ARBA00022801"/>
    </source>
</evidence>
<organism evidence="3 4">
    <name type="scientific">Chaetoceros tenuissimus</name>
    <dbReference type="NCBI Taxonomy" id="426638"/>
    <lineage>
        <taxon>Eukaryota</taxon>
        <taxon>Sar</taxon>
        <taxon>Stramenopiles</taxon>
        <taxon>Ochrophyta</taxon>
        <taxon>Bacillariophyta</taxon>
        <taxon>Coscinodiscophyceae</taxon>
        <taxon>Chaetocerotophycidae</taxon>
        <taxon>Chaetocerotales</taxon>
        <taxon>Chaetocerotaceae</taxon>
        <taxon>Chaetoceros</taxon>
    </lineage>
</organism>
<dbReference type="Gene3D" id="3.90.190.10">
    <property type="entry name" value="Protein tyrosine phosphatase superfamily"/>
    <property type="match status" value="1"/>
</dbReference>
<sequence length="261" mass="28809">MLPRRIKTMGFNFSRYRLPLLMAIHGNLLRVSGFSMNANFNAPPLPAAIHDRLTLAQSNGFGDYSSWIIPGAVMQGRNPTSGRGSAFDRINTIVNEGKCSTFVCLQAEAAPQDETENGVLGGMEDWKTAPMKFDSYKEDVIKAISMSGNSQLQPSFLHYGIRDFDVADSLEGLDRLITNLADRVRSGEVLYLHCWGGKGRAGLVSACLIGEFYDIDANEALERISAYANLRVSPGTAINSPETEAQKDQVRAFYQYKGRRI</sequence>
<dbReference type="SUPFAM" id="SSF52799">
    <property type="entry name" value="(Phosphotyrosine protein) phosphatases II"/>
    <property type="match status" value="1"/>
</dbReference>